<feature type="transmembrane region" description="Helical" evidence="1">
    <location>
        <begin position="7"/>
        <end position="24"/>
    </location>
</feature>
<dbReference type="InterPro" id="IPR024163">
    <property type="entry name" value="Aerotolerance_reg_N"/>
</dbReference>
<name>A0ABQ6Q468_9BACT</name>
<proteinExistence type="predicted"/>
<protein>
    <recommendedName>
        <fullName evidence="2">Aerotolerance regulator N-terminal domain-containing protein</fullName>
    </recommendedName>
</protein>
<evidence type="ECO:0000313" key="3">
    <source>
        <dbReference type="EMBL" id="GMQ34989.1"/>
    </source>
</evidence>
<keyword evidence="1" id="KW-0812">Transmembrane</keyword>
<evidence type="ECO:0000259" key="2">
    <source>
        <dbReference type="Pfam" id="PF07584"/>
    </source>
</evidence>
<dbReference type="Proteomes" id="UP001307705">
    <property type="component" value="Unassembled WGS sequence"/>
</dbReference>
<evidence type="ECO:0000313" key="4">
    <source>
        <dbReference type="Proteomes" id="UP001307705"/>
    </source>
</evidence>
<comment type="caution">
    <text evidence="3">The sequence shown here is derived from an EMBL/GenBank/DDBJ whole genome shotgun (WGS) entry which is preliminary data.</text>
</comment>
<keyword evidence="1" id="KW-1133">Transmembrane helix</keyword>
<dbReference type="NCBIfam" id="TIGR02226">
    <property type="entry name" value="two_anch"/>
    <property type="match status" value="1"/>
</dbReference>
<feature type="transmembrane region" description="Helical" evidence="1">
    <location>
        <begin position="365"/>
        <end position="384"/>
    </location>
</feature>
<reference evidence="3 4" key="1">
    <citation type="submission" date="2023-08" db="EMBL/GenBank/DDBJ databases">
        <title>Draft genome sequence of Algoriphagus taiwanensis.</title>
        <authorList>
            <person name="Takatani N."/>
            <person name="Hosokawa M."/>
            <person name="Sawabe T."/>
        </authorList>
    </citation>
    <scope>NUCLEOTIDE SEQUENCE [LARGE SCALE GENOMIC DNA]</scope>
    <source>
        <strain evidence="3 4">JCM 19755</strain>
    </source>
</reference>
<sequence length="386" mass="43467">MEWIQPTLLWGLLGLTIPVLIHLWNGKKGKLIAWAAFPWLDPKESQSSRSVKLENWLLLLVRMLLMIVLVVLLAGLVWKGLGSSREYKVVHLIWPDEQVEAEFRFELEQATEKGQQVRWLAAGLPDYQANPISSLDFSLENLRNYLEELEADTDSIYLYTGLQDSFFPKNSYWLPQQPVVRVAENYISKSSSPSISLESGESLGLDSKGILVKTASMGSSTKSIPSQFSFAFGDLSDERKTNVRNALDAISQVYGMSFTESDLEDAEFVFSDSLISNLKENQVLLLFENQLIENKDQVFTLSNSINQNWDEMVANGLLPELILGKILTHLGLGKADLKISKTQLEQKFLTIPSSKLTKTANGNEVLLVLMLVLFAIERFLAYRANL</sequence>
<keyword evidence="1" id="KW-0472">Membrane</keyword>
<evidence type="ECO:0000256" key="1">
    <source>
        <dbReference type="SAM" id="Phobius"/>
    </source>
</evidence>
<feature type="domain" description="Aerotolerance regulator N-terminal" evidence="2">
    <location>
        <begin position="1"/>
        <end position="75"/>
    </location>
</feature>
<accession>A0ABQ6Q468</accession>
<gene>
    <name evidence="3" type="ORF">Ataiwa_32620</name>
</gene>
<dbReference type="RefSeq" id="WP_338229814.1">
    <property type="nucleotide sequence ID" value="NZ_BTPE01000013.1"/>
</dbReference>
<dbReference type="EMBL" id="BTPE01000013">
    <property type="protein sequence ID" value="GMQ34989.1"/>
    <property type="molecule type" value="Genomic_DNA"/>
</dbReference>
<keyword evidence="4" id="KW-1185">Reference proteome</keyword>
<organism evidence="3 4">
    <name type="scientific">Algoriphagus taiwanensis</name>
    <dbReference type="NCBI Taxonomy" id="1445656"/>
    <lineage>
        <taxon>Bacteria</taxon>
        <taxon>Pseudomonadati</taxon>
        <taxon>Bacteroidota</taxon>
        <taxon>Cytophagia</taxon>
        <taxon>Cytophagales</taxon>
        <taxon>Cyclobacteriaceae</taxon>
        <taxon>Algoriphagus</taxon>
    </lineage>
</organism>
<dbReference type="Pfam" id="PF07584">
    <property type="entry name" value="BatA"/>
    <property type="match status" value="1"/>
</dbReference>
<dbReference type="InterPro" id="IPR011933">
    <property type="entry name" value="Double_TM_dom"/>
</dbReference>
<feature type="transmembrane region" description="Helical" evidence="1">
    <location>
        <begin position="56"/>
        <end position="78"/>
    </location>
</feature>